<gene>
    <name evidence="2" type="ordered locus">FRAAL2225</name>
</gene>
<dbReference type="AlphaFoldDB" id="Q0RNL2"/>
<reference evidence="2 3" key="1">
    <citation type="journal article" date="2007" name="Genome Res.">
        <title>Genome characteristics of facultatively symbiotic Frankia sp. strains reflect host range and host plant biogeography.</title>
        <authorList>
            <person name="Normand P."/>
            <person name="Lapierre P."/>
            <person name="Tisa L.S."/>
            <person name="Gogarten J.P."/>
            <person name="Alloisio N."/>
            <person name="Bagnarol E."/>
            <person name="Bassi C.A."/>
            <person name="Berry A.M."/>
            <person name="Bickhart D.M."/>
            <person name="Choisne N."/>
            <person name="Couloux A."/>
            <person name="Cournoyer B."/>
            <person name="Cruveiller S."/>
            <person name="Daubin V."/>
            <person name="Demange N."/>
            <person name="Francino M.P."/>
            <person name="Goltsman E."/>
            <person name="Huang Y."/>
            <person name="Kopp O.R."/>
            <person name="Labarre L."/>
            <person name="Lapidus A."/>
            <person name="Lavire C."/>
            <person name="Marechal J."/>
            <person name="Martinez M."/>
            <person name="Mastronunzio J.E."/>
            <person name="Mullin B.C."/>
            <person name="Niemann J."/>
            <person name="Pujic P."/>
            <person name="Rawnsley T."/>
            <person name="Rouy Z."/>
            <person name="Schenowitz C."/>
            <person name="Sellstedt A."/>
            <person name="Tavares F."/>
            <person name="Tomkins J.P."/>
            <person name="Vallenet D."/>
            <person name="Valverde C."/>
            <person name="Wall L.G."/>
            <person name="Wang Y."/>
            <person name="Medigue C."/>
            <person name="Benson D.R."/>
        </authorList>
    </citation>
    <scope>NUCLEOTIDE SEQUENCE [LARGE SCALE GENOMIC DNA]</scope>
    <source>
        <strain evidence="3">DSM 45986 / CECT 9034 / ACN14a</strain>
    </source>
</reference>
<organism evidence="2 3">
    <name type="scientific">Frankia alni (strain DSM 45986 / CECT 9034 / ACN14a)</name>
    <dbReference type="NCBI Taxonomy" id="326424"/>
    <lineage>
        <taxon>Bacteria</taxon>
        <taxon>Bacillati</taxon>
        <taxon>Actinomycetota</taxon>
        <taxon>Actinomycetes</taxon>
        <taxon>Frankiales</taxon>
        <taxon>Frankiaceae</taxon>
        <taxon>Frankia</taxon>
    </lineage>
</organism>
<evidence type="ECO:0000256" key="1">
    <source>
        <dbReference type="SAM" id="MobiDB-lite"/>
    </source>
</evidence>
<feature type="region of interest" description="Disordered" evidence="1">
    <location>
        <begin position="1"/>
        <end position="24"/>
    </location>
</feature>
<dbReference type="HOGENOM" id="CLU_085014_0_0_11"/>
<dbReference type="STRING" id="326424.FRAAL2225"/>
<sequence>MFDDDAADSSPWAAWPVAPDQDQDGQLIGPALLTARPRIGEQFRPGRALDHLPGPCASPAIRQPAGTLLEPATEPEWLVRRLLARLVTLPCDPTAFRPWETTVDRARVSHDGRELRLCVSTDRGEVPAGVDVVEFGDRVEVRVRVGIDRQQPPQPIRIRKVPDTAHGRDARHGGVARRWWIGVALTRPLADRTVHDVGTRDRAAWWAARLAWWAARLAWQEAH</sequence>
<accession>Q0RNL2</accession>
<proteinExistence type="predicted"/>
<keyword evidence="3" id="KW-1185">Reference proteome</keyword>
<evidence type="ECO:0000313" key="3">
    <source>
        <dbReference type="Proteomes" id="UP000000657"/>
    </source>
</evidence>
<protein>
    <submittedName>
        <fullName evidence="2">Uncharacterized protein</fullName>
    </submittedName>
</protein>
<dbReference type="Proteomes" id="UP000000657">
    <property type="component" value="Chromosome"/>
</dbReference>
<dbReference type="KEGG" id="fal:FRAAL2225"/>
<evidence type="ECO:0000313" key="2">
    <source>
        <dbReference type="EMBL" id="CAJ60874.1"/>
    </source>
</evidence>
<dbReference type="EMBL" id="CT573213">
    <property type="protein sequence ID" value="CAJ60874.1"/>
    <property type="molecule type" value="Genomic_DNA"/>
</dbReference>
<feature type="compositionally biased region" description="Low complexity" evidence="1">
    <location>
        <begin position="8"/>
        <end position="20"/>
    </location>
</feature>
<name>Q0RNL2_FRAAA</name>
<dbReference type="RefSeq" id="WP_011603394.1">
    <property type="nucleotide sequence ID" value="NC_008278.1"/>
</dbReference>